<evidence type="ECO:0000256" key="1">
    <source>
        <dbReference type="ARBA" id="ARBA00005873"/>
    </source>
</evidence>
<keyword evidence="9" id="KW-0693">Viral RNA replication</keyword>
<evidence type="ECO:0000259" key="10">
    <source>
        <dbReference type="PROSITE" id="PS50507"/>
    </source>
</evidence>
<keyword evidence="5" id="KW-0808">Transferase</keyword>
<dbReference type="EMBL" id="PP711872">
    <property type="protein sequence ID" value="XBH23918.1"/>
    <property type="molecule type" value="Genomic_RNA"/>
</dbReference>
<keyword evidence="4" id="KW-0696">RNA-directed RNA polymerase</keyword>
<evidence type="ECO:0000256" key="6">
    <source>
        <dbReference type="ARBA" id="ARBA00022695"/>
    </source>
</evidence>
<dbReference type="PROSITE" id="PS50507">
    <property type="entry name" value="RDRP_SSRNA_POS"/>
    <property type="match status" value="1"/>
</dbReference>
<protein>
    <recommendedName>
        <fullName evidence="3">Non-structural polyprotein 1AB</fullName>
    </recommendedName>
</protein>
<evidence type="ECO:0000256" key="9">
    <source>
        <dbReference type="ARBA" id="ARBA00022953"/>
    </source>
</evidence>
<comment type="similarity">
    <text evidence="1">Belongs to the astroviridae polyprotein 1AB family.</text>
</comment>
<dbReference type="Pfam" id="PF00680">
    <property type="entry name" value="RdRP_1"/>
    <property type="match status" value="1"/>
</dbReference>
<dbReference type="GO" id="GO:0003968">
    <property type="term" value="F:RNA-directed RNA polymerase activity"/>
    <property type="evidence" value="ECO:0007669"/>
    <property type="project" value="UniProtKB-KW"/>
</dbReference>
<keyword evidence="6" id="KW-0548">Nucleotidyltransferase</keyword>
<reference evidence="11" key="1">
    <citation type="journal article" date="2024" name="Microbiome">
        <title>Substantial viral diversity in bats and rodents from East Africa: insights into evolution, recombination, and cocirculation.</title>
        <authorList>
            <person name="Wang D."/>
            <person name="Yang X."/>
            <person name="Ren Z."/>
            <person name="Hu B."/>
            <person name="Zhao H."/>
            <person name="Yang K."/>
            <person name="Shi P."/>
            <person name="Zhang Z."/>
            <person name="Feng Q."/>
            <person name="Nawenja C.V."/>
            <person name="Obanda V."/>
            <person name="Robert K."/>
            <person name="Nalikka B."/>
            <person name="Waruhiu C.N."/>
            <person name="Ochola G.O."/>
            <person name="Onyuok S.O."/>
            <person name="Ochieng H."/>
            <person name="Li B."/>
            <person name="Zhu Y."/>
            <person name="Si H."/>
            <person name="Yin J."/>
            <person name="Kristiansen K."/>
            <person name="Jin X."/>
            <person name="Xu X."/>
            <person name="Xiao M."/>
            <person name="Agwanda B."/>
            <person name="Ommeh S."/>
            <person name="Li J."/>
            <person name="Shi Z.L."/>
        </authorList>
    </citation>
    <scope>NUCLEOTIDE SEQUENCE</scope>
    <source>
        <strain evidence="11">2A/Uganda/UV32/2018</strain>
    </source>
</reference>
<dbReference type="SUPFAM" id="SSF56672">
    <property type="entry name" value="DNA/RNA polymerases"/>
    <property type="match status" value="1"/>
</dbReference>
<dbReference type="InterPro" id="IPR043502">
    <property type="entry name" value="DNA/RNA_pol_sf"/>
</dbReference>
<feature type="domain" description="RdRp catalytic" evidence="10">
    <location>
        <begin position="132"/>
        <end position="263"/>
    </location>
</feature>
<dbReference type="GO" id="GO:0075523">
    <property type="term" value="P:viral translational frameshifting"/>
    <property type="evidence" value="ECO:0007669"/>
    <property type="project" value="UniProtKB-KW"/>
</dbReference>
<dbReference type="GO" id="GO:0006351">
    <property type="term" value="P:DNA-templated transcription"/>
    <property type="evidence" value="ECO:0007669"/>
    <property type="project" value="InterPro"/>
</dbReference>
<evidence type="ECO:0000256" key="2">
    <source>
        <dbReference type="ARBA" id="ARBA00011245"/>
    </source>
</evidence>
<keyword evidence="7" id="KW-0547">Nucleotide-binding</keyword>
<proteinExistence type="inferred from homology"/>
<keyword evidence="8" id="KW-0688">Ribosomal frameshifting</keyword>
<evidence type="ECO:0000313" key="11">
    <source>
        <dbReference type="EMBL" id="XBH23918.1"/>
    </source>
</evidence>
<dbReference type="InterPro" id="IPR043128">
    <property type="entry name" value="Rev_trsase/Diguanyl_cyclase"/>
</dbReference>
<dbReference type="GO" id="GO:0003723">
    <property type="term" value="F:RNA binding"/>
    <property type="evidence" value="ECO:0007669"/>
    <property type="project" value="InterPro"/>
</dbReference>
<evidence type="ECO:0000256" key="8">
    <source>
        <dbReference type="ARBA" id="ARBA00022758"/>
    </source>
</evidence>
<reference evidence="11" key="2">
    <citation type="submission" date="2024-02" db="EMBL/GenBank/DDBJ databases">
        <authorList>
            <person name="Hu B."/>
        </authorList>
    </citation>
    <scope>NUCLEOTIDE SEQUENCE</scope>
    <source>
        <strain evidence="11">2A/Uganda/UV32/2018</strain>
    </source>
</reference>
<dbReference type="Gene3D" id="3.30.70.270">
    <property type="match status" value="1"/>
</dbReference>
<evidence type="ECO:0000256" key="3">
    <source>
        <dbReference type="ARBA" id="ARBA00019743"/>
    </source>
</evidence>
<dbReference type="InterPro" id="IPR007094">
    <property type="entry name" value="RNA-dir_pol_PSvirus"/>
</dbReference>
<accession>A0AAU7E2G9</accession>
<evidence type="ECO:0000256" key="7">
    <source>
        <dbReference type="ARBA" id="ARBA00022741"/>
    </source>
</evidence>
<comment type="subunit">
    <text evidence="2">Monomer.</text>
</comment>
<dbReference type="GO" id="GO:0039694">
    <property type="term" value="P:viral RNA genome replication"/>
    <property type="evidence" value="ECO:0007669"/>
    <property type="project" value="InterPro"/>
</dbReference>
<sequence length="392" mass="46083">MIDITKTDKNKESTPAWPKCEYWKTEEEFLADVGFGDYVQQFDEIKNGYRPQVLWILFLKKEILKKKKVAERDIRQIVCSDPLFARIGLVFEQHQNSLMKDRTSRTFAQCGWTPFYGGFEKRVRRLVSKGNHTFVEFDWTRYDGTIPNQLFRHIKKLRFRFLAKRFRTQSNWELYTWYVDNLLNRFVLLPSGEVTQQTCGNPSGQVSTTMDNNMVNVWLQAFEFCHLNGLSYDEARELWPRYDTLIYGDDRLNTTPRLPSDYVTRVIDMYRDVFGMWVKPEKVRVQDTIVGLSFCGFRVMQDYTPAPVDPLKLLATFNTPVKKLQDIETLYCKILCFSLLCHNLPEDDIVKNWCAEAKCILAQHLRANGRDPPVIITRDMLDTLWSGGPKRE</sequence>
<name>A0AAU7E2G9_9VIRU</name>
<dbReference type="CDD" id="cd23172">
    <property type="entry name" value="ps-ssRNAv_Astroviridae_RdRp"/>
    <property type="match status" value="1"/>
</dbReference>
<dbReference type="GO" id="GO:0000166">
    <property type="term" value="F:nucleotide binding"/>
    <property type="evidence" value="ECO:0007669"/>
    <property type="project" value="UniProtKB-KW"/>
</dbReference>
<organism evidence="11">
    <name type="scientific">Rousettus bat astrovirus</name>
    <dbReference type="NCBI Taxonomy" id="3141900"/>
    <lineage>
        <taxon>Viruses</taxon>
        <taxon>Riboviria</taxon>
        <taxon>Orthornavirae</taxon>
        <taxon>Pisuviricota</taxon>
        <taxon>Stelpaviricetes</taxon>
        <taxon>Stellavirales</taxon>
        <taxon>Astroviridae</taxon>
    </lineage>
</organism>
<dbReference type="InterPro" id="IPR001205">
    <property type="entry name" value="RNA-dir_pol_C"/>
</dbReference>
<evidence type="ECO:0000256" key="5">
    <source>
        <dbReference type="ARBA" id="ARBA00022679"/>
    </source>
</evidence>
<evidence type="ECO:0000256" key="4">
    <source>
        <dbReference type="ARBA" id="ARBA00022484"/>
    </source>
</evidence>